<sequence>MSFKRLFSRSLGAAPDRLHFAAHSHHLWPDASFAGQQQAWLDAAALADRKWDKVMGEVWPEAQGHVARELGGVPADRIVFSSNTHDFVIRLFAAVPRSGPVRILTSDGEFHSARRQFARWEEDGDAVVTRVAAEPFDTFSDRFLSAAQGGGHDLIFVSRVLFNSGRIFERSQELGALANPMGPWVVIDGYHAFMAIENPFLETTAQSAFFLGGGYKYAMAGEGMAFMHCPPGYGPRPPITGWYAEFGDLTAPPGSSVGYTRDAMRFMGATFDPSALYRFNAIQRMLGEEGLTTAAISAHVTSRQRRLLTAIEGTALSGAELLNPLEGGQHSRFLAFQSPKAAEWNAALMERGCITDVRGEVLRIGFAIYHDEADAAALAGLAKDLA</sequence>
<organism evidence="1 2">
    <name type="scientific">Sphingomonas alba</name>
    <dbReference type="NCBI Taxonomy" id="2908208"/>
    <lineage>
        <taxon>Bacteria</taxon>
        <taxon>Pseudomonadati</taxon>
        <taxon>Pseudomonadota</taxon>
        <taxon>Alphaproteobacteria</taxon>
        <taxon>Sphingomonadales</taxon>
        <taxon>Sphingomonadaceae</taxon>
        <taxon>Sphingomonas</taxon>
    </lineage>
</organism>
<accession>A0ABT0RMM0</accession>
<gene>
    <name evidence="1" type="ORF">LZ536_08235</name>
</gene>
<dbReference type="InterPro" id="IPR015422">
    <property type="entry name" value="PyrdxlP-dep_Trfase_small"/>
</dbReference>
<dbReference type="InterPro" id="IPR015424">
    <property type="entry name" value="PyrdxlP-dep_Trfase"/>
</dbReference>
<dbReference type="Gene3D" id="3.90.1150.10">
    <property type="entry name" value="Aspartate Aminotransferase, domain 1"/>
    <property type="match status" value="1"/>
</dbReference>
<dbReference type="InterPro" id="IPR015421">
    <property type="entry name" value="PyrdxlP-dep_Trfase_major"/>
</dbReference>
<proteinExistence type="predicted"/>
<evidence type="ECO:0000313" key="2">
    <source>
        <dbReference type="Proteomes" id="UP001165363"/>
    </source>
</evidence>
<dbReference type="RefSeq" id="WP_249848010.1">
    <property type="nucleotide sequence ID" value="NZ_JAMGBD010000001.1"/>
</dbReference>
<dbReference type="Gene3D" id="3.40.640.10">
    <property type="entry name" value="Type I PLP-dependent aspartate aminotransferase-like (Major domain)"/>
    <property type="match status" value="1"/>
</dbReference>
<dbReference type="GO" id="GO:0008483">
    <property type="term" value="F:transaminase activity"/>
    <property type="evidence" value="ECO:0007669"/>
    <property type="project" value="UniProtKB-KW"/>
</dbReference>
<dbReference type="Proteomes" id="UP001165363">
    <property type="component" value="Unassembled WGS sequence"/>
</dbReference>
<keyword evidence="2" id="KW-1185">Reference proteome</keyword>
<reference evidence="1" key="1">
    <citation type="submission" date="2022-05" db="EMBL/GenBank/DDBJ databases">
        <authorList>
            <person name="Jo J.-H."/>
            <person name="Im W.-T."/>
        </authorList>
    </citation>
    <scope>NUCLEOTIDE SEQUENCE</scope>
    <source>
        <strain evidence="1">SE158</strain>
    </source>
</reference>
<comment type="caution">
    <text evidence="1">The sequence shown here is derived from an EMBL/GenBank/DDBJ whole genome shotgun (WGS) entry which is preliminary data.</text>
</comment>
<protein>
    <submittedName>
        <fullName evidence="1">Class V aminotransferase</fullName>
    </submittedName>
</protein>
<evidence type="ECO:0000313" key="1">
    <source>
        <dbReference type="EMBL" id="MCL6683888.1"/>
    </source>
</evidence>
<keyword evidence="1" id="KW-0032">Aminotransferase</keyword>
<name>A0ABT0RMM0_9SPHN</name>
<dbReference type="SUPFAM" id="SSF53383">
    <property type="entry name" value="PLP-dependent transferases"/>
    <property type="match status" value="1"/>
</dbReference>
<dbReference type="EMBL" id="JAMGBD010000001">
    <property type="protein sequence ID" value="MCL6683888.1"/>
    <property type="molecule type" value="Genomic_DNA"/>
</dbReference>
<keyword evidence="1" id="KW-0808">Transferase</keyword>